<feature type="transmembrane region" description="Helical" evidence="7">
    <location>
        <begin position="359"/>
        <end position="376"/>
    </location>
</feature>
<feature type="transmembrane region" description="Helical" evidence="7">
    <location>
        <begin position="319"/>
        <end position="338"/>
    </location>
</feature>
<feature type="transmembrane region" description="Helical" evidence="7">
    <location>
        <begin position="182"/>
        <end position="204"/>
    </location>
</feature>
<keyword evidence="4 7" id="KW-0812">Transmembrane</keyword>
<evidence type="ECO:0000313" key="9">
    <source>
        <dbReference type="EMBL" id="GAA0853481.1"/>
    </source>
</evidence>
<evidence type="ECO:0000256" key="7">
    <source>
        <dbReference type="RuleBase" id="RU363032"/>
    </source>
</evidence>
<protein>
    <submittedName>
        <fullName evidence="9">Iron ABC transporter permease</fullName>
    </submittedName>
</protein>
<dbReference type="CDD" id="cd06261">
    <property type="entry name" value="TM_PBP2"/>
    <property type="match status" value="2"/>
</dbReference>
<feature type="transmembrane region" description="Helical" evidence="7">
    <location>
        <begin position="503"/>
        <end position="521"/>
    </location>
</feature>
<keyword evidence="2 7" id="KW-0813">Transport</keyword>
<dbReference type="Pfam" id="PF00528">
    <property type="entry name" value="BPD_transp_1"/>
    <property type="match status" value="2"/>
</dbReference>
<evidence type="ECO:0000256" key="2">
    <source>
        <dbReference type="ARBA" id="ARBA00022448"/>
    </source>
</evidence>
<evidence type="ECO:0000256" key="6">
    <source>
        <dbReference type="ARBA" id="ARBA00023136"/>
    </source>
</evidence>
<feature type="transmembrane region" description="Helical" evidence="7">
    <location>
        <begin position="40"/>
        <end position="64"/>
    </location>
</feature>
<evidence type="ECO:0000256" key="5">
    <source>
        <dbReference type="ARBA" id="ARBA00022989"/>
    </source>
</evidence>
<evidence type="ECO:0000313" key="10">
    <source>
        <dbReference type="Proteomes" id="UP001500359"/>
    </source>
</evidence>
<keyword evidence="3" id="KW-1003">Cell membrane</keyword>
<keyword evidence="5 7" id="KW-1133">Transmembrane helix</keyword>
<evidence type="ECO:0000256" key="1">
    <source>
        <dbReference type="ARBA" id="ARBA00004651"/>
    </source>
</evidence>
<dbReference type="Gene3D" id="1.10.3720.10">
    <property type="entry name" value="MetI-like"/>
    <property type="match status" value="2"/>
</dbReference>
<feature type="transmembrane region" description="Helical" evidence="7">
    <location>
        <begin position="445"/>
        <end position="467"/>
    </location>
</feature>
<feature type="transmembrane region" description="Helical" evidence="7">
    <location>
        <begin position="123"/>
        <end position="145"/>
    </location>
</feature>
<evidence type="ECO:0000256" key="4">
    <source>
        <dbReference type="ARBA" id="ARBA00022692"/>
    </source>
</evidence>
<evidence type="ECO:0000256" key="3">
    <source>
        <dbReference type="ARBA" id="ARBA00022475"/>
    </source>
</evidence>
<dbReference type="EMBL" id="BAAAFD010000001">
    <property type="protein sequence ID" value="GAA0853481.1"/>
    <property type="molecule type" value="Genomic_DNA"/>
</dbReference>
<name>A0ABP3WP73_9ALTE</name>
<keyword evidence="10" id="KW-1185">Reference proteome</keyword>
<accession>A0ABP3WP73</accession>
<feature type="transmembrane region" description="Helical" evidence="7">
    <location>
        <begin position="76"/>
        <end position="94"/>
    </location>
</feature>
<reference evidence="10" key="1">
    <citation type="journal article" date="2019" name="Int. J. Syst. Evol. Microbiol.">
        <title>The Global Catalogue of Microorganisms (GCM) 10K type strain sequencing project: providing services to taxonomists for standard genome sequencing and annotation.</title>
        <authorList>
            <consortium name="The Broad Institute Genomics Platform"/>
            <consortium name="The Broad Institute Genome Sequencing Center for Infectious Disease"/>
            <person name="Wu L."/>
            <person name="Ma J."/>
        </authorList>
    </citation>
    <scope>NUCLEOTIDE SEQUENCE [LARGE SCALE GENOMIC DNA]</scope>
    <source>
        <strain evidence="10">JCM 15896</strain>
    </source>
</reference>
<comment type="subcellular location">
    <subcellularLocation>
        <location evidence="1 7">Cell membrane</location>
        <topology evidence="1 7">Multi-pass membrane protein</topology>
    </subcellularLocation>
</comment>
<dbReference type="Proteomes" id="UP001500359">
    <property type="component" value="Unassembled WGS sequence"/>
</dbReference>
<gene>
    <name evidence="9" type="ORF">GCM10009114_06330</name>
</gene>
<organism evidence="9 10">
    <name type="scientific">Aliiglaciecola litoralis</name>
    <dbReference type="NCBI Taxonomy" id="582857"/>
    <lineage>
        <taxon>Bacteria</taxon>
        <taxon>Pseudomonadati</taxon>
        <taxon>Pseudomonadota</taxon>
        <taxon>Gammaproteobacteria</taxon>
        <taxon>Alteromonadales</taxon>
        <taxon>Alteromonadaceae</taxon>
        <taxon>Aliiglaciecola</taxon>
    </lineage>
</organism>
<feature type="transmembrane region" description="Helical" evidence="7">
    <location>
        <begin position="224"/>
        <end position="243"/>
    </location>
</feature>
<dbReference type="InterPro" id="IPR035906">
    <property type="entry name" value="MetI-like_sf"/>
</dbReference>
<comment type="caution">
    <text evidence="9">The sequence shown here is derived from an EMBL/GenBank/DDBJ whole genome shotgun (WGS) entry which is preliminary data.</text>
</comment>
<dbReference type="PANTHER" id="PTHR30183">
    <property type="entry name" value="MOLYBDENUM TRANSPORT SYSTEM PERMEASE PROTEIN MODB"/>
    <property type="match status" value="1"/>
</dbReference>
<comment type="similarity">
    <text evidence="7">Belongs to the binding-protein-dependent transport system permease family.</text>
</comment>
<dbReference type="SUPFAM" id="SSF161098">
    <property type="entry name" value="MetI-like"/>
    <property type="match status" value="2"/>
</dbReference>
<feature type="transmembrane region" description="Helical" evidence="7">
    <location>
        <begin position="274"/>
        <end position="299"/>
    </location>
</feature>
<dbReference type="PANTHER" id="PTHR30183:SF2">
    <property type="entry name" value="IRON UTILIZATION PROTEIN"/>
    <property type="match status" value="1"/>
</dbReference>
<dbReference type="PROSITE" id="PS50928">
    <property type="entry name" value="ABC_TM1"/>
    <property type="match status" value="2"/>
</dbReference>
<feature type="domain" description="ABC transmembrane type-1" evidence="8">
    <location>
        <begin position="315"/>
        <end position="521"/>
    </location>
</feature>
<keyword evidence="6 7" id="KW-0472">Membrane</keyword>
<feature type="domain" description="ABC transmembrane type-1" evidence="8">
    <location>
        <begin position="38"/>
        <end position="242"/>
    </location>
</feature>
<proteinExistence type="inferred from homology"/>
<dbReference type="InterPro" id="IPR000515">
    <property type="entry name" value="MetI-like"/>
</dbReference>
<sequence length="529" mass="58611">MLVSSLLALPVIVVFASWSTPQLQIWQHLAQTVLSDYVFNSLILAFSVGIGCLIIGTTLAWCVVKYEFWGRRLLQWLFILPLAMPAYIIAYTYTGLLDFAGPVQTALRDYFQLSYGQYWFPEIRSLGGAVSVMVLVLYPYVYILARTAFTEQSRNLKEASGSLGVSSFNYFRKVAWPLARPALLTGSALAMMEAFADYGTVQYFGVSTFTTGIFRTWFGLDNQLAASQLAALLCTFVLVVLLLEKWSRRQIRYYQSGQSHQPIMRKKLSLSRSVLMFLLCLTVPFFGFILPVGQLLIWALSYTEMGLDSAFFTLMWNSFWLAAVTACLVVLIALLYGFAKRLSPTPMMTWQVQGVSLGYAIPGTVIAVGVLVPLSWADHQFNQITALLFNLTPGLIFSGTVFALILAYTVRFLAVALQSVEAGLGRVTPAMDEAARCLGASPRQVLWRVHLPIMRASILSAALLVFVDVLKELPATLILRPFNFDTLAVSAFQYASDERLIDAALPALAIVLAGLLPVILLSRAMDKHA</sequence>
<evidence type="ECO:0000259" key="8">
    <source>
        <dbReference type="PROSITE" id="PS50928"/>
    </source>
</evidence>